<keyword evidence="5" id="KW-0175">Coiled coil</keyword>
<accession>D0WDU0</accession>
<dbReference type="Proteomes" id="UP000003843">
    <property type="component" value="Unassembled WGS sequence"/>
</dbReference>
<evidence type="ECO:0000313" key="8">
    <source>
        <dbReference type="EMBL" id="EEZ74256.1"/>
    </source>
</evidence>
<name>D0WDU0_NEILA</name>
<sequence length="329" mass="33606">MGASASISGKTLGQGAQNKPQNKHLTSVADKNGASSSVGYGSDSDSQSSITKSGINTRNIQITDEAAQIRLTGKTAEESKADIYTNTTTDTADQHTGRLKTYLTKIECKVNWIYKEPSAKILVNVQQANTEINQHLDKLKADKEAAETAAAEALADGDMETAKRKAHEAQDAAAKADNWQQGKVILNMLASGLAAPTQSGAGIAAATASPAVSYAIGQHFKDLAGQNANGKLTASQETAHVLAHAVLGAAVAAAGDNNALAGALGAGGSEAAAPYISKWLYGKEKGSDLAAEEKETVSAITSLLGTATGAAIGDTTTNAAQGSLNAQVR</sequence>
<dbReference type="EMBL" id="ACEQ02000080">
    <property type="protein sequence ID" value="EEZ74256.1"/>
    <property type="molecule type" value="Genomic_DNA"/>
</dbReference>
<organism evidence="8 9">
    <name type="scientific">Neisseria lactamica ATCC 23970</name>
    <dbReference type="NCBI Taxonomy" id="546265"/>
    <lineage>
        <taxon>Bacteria</taxon>
        <taxon>Pseudomonadati</taxon>
        <taxon>Pseudomonadota</taxon>
        <taxon>Betaproteobacteria</taxon>
        <taxon>Neisseriales</taxon>
        <taxon>Neisseriaceae</taxon>
        <taxon>Neisseria</taxon>
    </lineage>
</organism>
<comment type="subcellular location">
    <subcellularLocation>
        <location evidence="1">Target cell</location>
        <location evidence="1">Target cell cytoplasm</location>
    </subcellularLocation>
</comment>
<dbReference type="AlphaFoldDB" id="D0WDU0"/>
<keyword evidence="3" id="KW-1266">Target cell cytoplasm</keyword>
<dbReference type="Pfam" id="PF04829">
    <property type="entry name" value="PT-VENN"/>
    <property type="match status" value="1"/>
</dbReference>
<proteinExistence type="predicted"/>
<feature type="region of interest" description="Disordered" evidence="6">
    <location>
        <begin position="1"/>
        <end position="52"/>
    </location>
</feature>
<dbReference type="GO" id="GO:0090729">
    <property type="term" value="F:toxin activity"/>
    <property type="evidence" value="ECO:0007669"/>
    <property type="project" value="UniProtKB-KW"/>
</dbReference>
<reference evidence="8 9" key="1">
    <citation type="submission" date="2009-10" db="EMBL/GenBank/DDBJ databases">
        <authorList>
            <person name="Weinstock G."/>
            <person name="Sodergren E."/>
            <person name="Clifton S."/>
            <person name="Fulton L."/>
            <person name="Fulton B."/>
            <person name="Courtney L."/>
            <person name="Fronick C."/>
            <person name="Harrison M."/>
            <person name="Strong C."/>
            <person name="Farmer C."/>
            <person name="Delahaunty K."/>
            <person name="Markovic C."/>
            <person name="Hall O."/>
            <person name="Minx P."/>
            <person name="Tomlinson C."/>
            <person name="Mitreva M."/>
            <person name="Nelson J."/>
            <person name="Hou S."/>
            <person name="Wollam A."/>
            <person name="Pepin K.H."/>
            <person name="Johnson M."/>
            <person name="Bhonagiri V."/>
            <person name="Nash W.E."/>
            <person name="Warren W."/>
            <person name="Chinwalla A."/>
            <person name="Mardis E.R."/>
            <person name="Wilson R.K."/>
        </authorList>
    </citation>
    <scope>NUCLEOTIDE SEQUENCE [LARGE SCALE GENOMIC DNA]</scope>
    <source>
        <strain evidence="8 9">ATCC 23970</strain>
    </source>
</reference>
<feature type="coiled-coil region" evidence="5">
    <location>
        <begin position="122"/>
        <end position="156"/>
    </location>
</feature>
<comment type="caution">
    <text evidence="8">The sequence shown here is derived from an EMBL/GenBank/DDBJ whole genome shotgun (WGS) entry which is preliminary data.</text>
</comment>
<evidence type="ECO:0000256" key="4">
    <source>
        <dbReference type="ARBA" id="ARBA00023026"/>
    </source>
</evidence>
<evidence type="ECO:0000313" key="9">
    <source>
        <dbReference type="Proteomes" id="UP000003843"/>
    </source>
</evidence>
<gene>
    <name evidence="8" type="ORF">NEILACOT_05727</name>
</gene>
<evidence type="ECO:0000259" key="7">
    <source>
        <dbReference type="Pfam" id="PF04829"/>
    </source>
</evidence>
<evidence type="ECO:0000256" key="1">
    <source>
        <dbReference type="ARBA" id="ARBA00004219"/>
    </source>
</evidence>
<evidence type="ECO:0000256" key="3">
    <source>
        <dbReference type="ARBA" id="ARBA00022913"/>
    </source>
</evidence>
<feature type="compositionally biased region" description="Low complexity" evidence="6">
    <location>
        <begin position="33"/>
        <end position="52"/>
    </location>
</feature>
<protein>
    <recommendedName>
        <fullName evidence="7">VENN motif-containing domain-containing protein</fullName>
    </recommendedName>
</protein>
<keyword evidence="2" id="KW-0800">Toxin</keyword>
<feature type="domain" description="VENN motif-containing" evidence="7">
    <location>
        <begin position="287"/>
        <end position="326"/>
    </location>
</feature>
<evidence type="ECO:0000256" key="6">
    <source>
        <dbReference type="SAM" id="MobiDB-lite"/>
    </source>
</evidence>
<feature type="non-terminal residue" evidence="8">
    <location>
        <position position="329"/>
    </location>
</feature>
<keyword evidence="4" id="KW-0843">Virulence</keyword>
<dbReference type="InterPro" id="IPR006914">
    <property type="entry name" value="VENN_dom"/>
</dbReference>
<feature type="compositionally biased region" description="Polar residues" evidence="6">
    <location>
        <begin position="1"/>
        <end position="25"/>
    </location>
</feature>
<evidence type="ECO:0000256" key="5">
    <source>
        <dbReference type="SAM" id="Coils"/>
    </source>
</evidence>
<evidence type="ECO:0000256" key="2">
    <source>
        <dbReference type="ARBA" id="ARBA00022656"/>
    </source>
</evidence>